<sequence length="56" mass="6171">MLKLLYGKISEPTAVISVLGVSAHPSFWVHQLQNVKLDAVIAYFVKVSVPNYLKTG</sequence>
<gene>
    <name evidence="1" type="ORF">OGM63_19140</name>
</gene>
<name>A0ABT3B2J8_9CYAN</name>
<organism evidence="1 2">
    <name type="scientific">Plectonema radiosum NIES-515</name>
    <dbReference type="NCBI Taxonomy" id="2986073"/>
    <lineage>
        <taxon>Bacteria</taxon>
        <taxon>Bacillati</taxon>
        <taxon>Cyanobacteriota</taxon>
        <taxon>Cyanophyceae</taxon>
        <taxon>Oscillatoriophycideae</taxon>
        <taxon>Oscillatoriales</taxon>
        <taxon>Microcoleaceae</taxon>
        <taxon>Plectonema</taxon>
    </lineage>
</organism>
<comment type="caution">
    <text evidence="1">The sequence shown here is derived from an EMBL/GenBank/DDBJ whole genome shotgun (WGS) entry which is preliminary data.</text>
</comment>
<protein>
    <submittedName>
        <fullName evidence="1">Uncharacterized protein</fullName>
    </submittedName>
</protein>
<dbReference type="RefSeq" id="WP_263747247.1">
    <property type="nucleotide sequence ID" value="NZ_JAOWRF010000276.1"/>
</dbReference>
<keyword evidence="2" id="KW-1185">Reference proteome</keyword>
<dbReference type="EMBL" id="JAOWRF010000276">
    <property type="protein sequence ID" value="MCV3215601.1"/>
    <property type="molecule type" value="Genomic_DNA"/>
</dbReference>
<accession>A0ABT3B2J8</accession>
<dbReference type="Proteomes" id="UP001526143">
    <property type="component" value="Unassembled WGS sequence"/>
</dbReference>
<evidence type="ECO:0000313" key="2">
    <source>
        <dbReference type="Proteomes" id="UP001526143"/>
    </source>
</evidence>
<proteinExistence type="predicted"/>
<evidence type="ECO:0000313" key="1">
    <source>
        <dbReference type="EMBL" id="MCV3215601.1"/>
    </source>
</evidence>
<reference evidence="1 2" key="1">
    <citation type="submission" date="2022-10" db="EMBL/GenBank/DDBJ databases">
        <title>Identification of biosynthetic pathway for the production of the potent trypsin inhibitor radiosumin.</title>
        <authorList>
            <person name="Fewer D.P."/>
            <person name="Delbaje E."/>
            <person name="Ouyang X."/>
            <person name="Agostino P.D."/>
            <person name="Wahlsten M."/>
            <person name="Jokela J."/>
            <person name="Permi P."/>
            <person name="Haapaniemi E."/>
            <person name="Koistinen H."/>
        </authorList>
    </citation>
    <scope>NUCLEOTIDE SEQUENCE [LARGE SCALE GENOMIC DNA]</scope>
    <source>
        <strain evidence="1 2">NIES-515</strain>
    </source>
</reference>